<keyword evidence="3" id="KW-1185">Reference proteome</keyword>
<comment type="caution">
    <text evidence="2">The sequence shown here is derived from an EMBL/GenBank/DDBJ whole genome shotgun (WGS) entry which is preliminary data.</text>
</comment>
<dbReference type="AlphaFoldDB" id="A0A4R8MYB8"/>
<evidence type="ECO:0000256" key="1">
    <source>
        <dbReference type="SAM" id="Phobius"/>
    </source>
</evidence>
<evidence type="ECO:0000313" key="2">
    <source>
        <dbReference type="EMBL" id="TDY73278.1"/>
    </source>
</evidence>
<keyword evidence="1" id="KW-1133">Transmembrane helix</keyword>
<keyword evidence="1" id="KW-0472">Membrane</keyword>
<reference evidence="2 3" key="1">
    <citation type="submission" date="2019-03" db="EMBL/GenBank/DDBJ databases">
        <title>Genomic Encyclopedia of Archaeal and Bacterial Type Strains, Phase II (KMG-II): from individual species to whole genera.</title>
        <authorList>
            <person name="Goeker M."/>
        </authorList>
    </citation>
    <scope>NUCLEOTIDE SEQUENCE [LARGE SCALE GENOMIC DNA]</scope>
    <source>
        <strain evidence="2 3">DSM 21537</strain>
    </source>
</reference>
<dbReference type="Proteomes" id="UP000294684">
    <property type="component" value="Unassembled WGS sequence"/>
</dbReference>
<proteinExistence type="predicted"/>
<keyword evidence="1" id="KW-0812">Transmembrane</keyword>
<protein>
    <submittedName>
        <fullName evidence="2">Uncharacterized protein</fullName>
    </submittedName>
</protein>
<dbReference type="GeneID" id="79827601"/>
<evidence type="ECO:0000313" key="3">
    <source>
        <dbReference type="Proteomes" id="UP000294684"/>
    </source>
</evidence>
<sequence>MKILFLDFLLWLLSLASLIIYFTKKVNLFLLYGIVFLALISLFRLGWIFFMITYRRKKEISFYIISMISLLMNGTNLSFLLFLFLLALGFTGTH</sequence>
<dbReference type="STRING" id="1193051.LEP1GSC017_1694"/>
<dbReference type="OrthoDB" id="346232at2"/>
<dbReference type="EMBL" id="SORO01000001">
    <property type="protein sequence ID" value="TDY73278.1"/>
    <property type="molecule type" value="Genomic_DNA"/>
</dbReference>
<dbReference type="RefSeq" id="WP_004786498.1">
    <property type="nucleotide sequence ID" value="NZ_RQGE01000014.1"/>
</dbReference>
<gene>
    <name evidence="2" type="ORF">CLV96_2307</name>
</gene>
<feature type="transmembrane region" description="Helical" evidence="1">
    <location>
        <begin position="62"/>
        <end position="90"/>
    </location>
</feature>
<name>A0A4R8MYB8_LEPME</name>
<accession>A0A4R8MYB8</accession>
<organism evidence="2 3">
    <name type="scientific">Leptospira meyeri</name>
    <dbReference type="NCBI Taxonomy" id="29508"/>
    <lineage>
        <taxon>Bacteria</taxon>
        <taxon>Pseudomonadati</taxon>
        <taxon>Spirochaetota</taxon>
        <taxon>Spirochaetia</taxon>
        <taxon>Leptospirales</taxon>
        <taxon>Leptospiraceae</taxon>
        <taxon>Leptospira</taxon>
    </lineage>
</organism>
<feature type="transmembrane region" description="Helical" evidence="1">
    <location>
        <begin position="28"/>
        <end position="50"/>
    </location>
</feature>